<keyword evidence="8" id="KW-0472">Membrane</keyword>
<protein>
    <recommendedName>
        <fullName evidence="13">Beta-1,3-galactosyl-O-glycosyl-glycoprotein beta-1,6-N-acetylglucosaminyltransferase</fullName>
    </recommendedName>
</protein>
<dbReference type="Proteomes" id="UP001347796">
    <property type="component" value="Unassembled WGS sequence"/>
</dbReference>
<evidence type="ECO:0000256" key="7">
    <source>
        <dbReference type="ARBA" id="ARBA00022989"/>
    </source>
</evidence>
<evidence type="ECO:0000256" key="2">
    <source>
        <dbReference type="ARBA" id="ARBA00004922"/>
    </source>
</evidence>
<evidence type="ECO:0000313" key="11">
    <source>
        <dbReference type="EMBL" id="KAK6170303.1"/>
    </source>
</evidence>
<dbReference type="GO" id="GO:0008375">
    <property type="term" value="F:acetylglucosaminyltransferase activity"/>
    <property type="evidence" value="ECO:0007669"/>
    <property type="project" value="TreeGrafter"/>
</dbReference>
<evidence type="ECO:0000256" key="3">
    <source>
        <dbReference type="ARBA" id="ARBA00022676"/>
    </source>
</evidence>
<organism evidence="11 12">
    <name type="scientific">Patella caerulea</name>
    <name type="common">Rayed Mediterranean limpet</name>
    <dbReference type="NCBI Taxonomy" id="87958"/>
    <lineage>
        <taxon>Eukaryota</taxon>
        <taxon>Metazoa</taxon>
        <taxon>Spiralia</taxon>
        <taxon>Lophotrochozoa</taxon>
        <taxon>Mollusca</taxon>
        <taxon>Gastropoda</taxon>
        <taxon>Patellogastropoda</taxon>
        <taxon>Patelloidea</taxon>
        <taxon>Patellidae</taxon>
        <taxon>Patella</taxon>
    </lineage>
</organism>
<sequence length="450" mass="51736">MSLLQRTAILRLCLLLLLSLQLIFLTYLTTRTGYIQSVLNTASLSNSLVFFDPNAQSLAKLKNDYYQSHYGSCQQSVATENKINCKRIIGNLTNVSPMAIDTKRLCNLTKISENCQFFRQINGYDDKVVTKLEEDFPLAFGIRLHKSPGQMEQILRIIYRPHNFYCIHVDNGSDIRVFNSLRSVARCFDNVVVLSQIRTVYATIRLVEADLLCMKEAMKSTIQWKYFLNMAGQELPLKTNLEMVQICHLFQGKNDIESEAMPSQLEERIRFHHEFKNRRPYHTPVTKPPFQYPIEFRKGSAYGVLCRDFVQFALHSEIATKLMEYLSDTESPEETFLSTLNFVHGAPGGTNVTISHSKETYLSRAVIWLWDKAKCQGIFQRGVCIFNSGALPWLMKQPELIGNKVSATYDQIVIDCMEEYLHNKSVQIDFSVLNATKYKNYPHIPSENIN</sequence>
<keyword evidence="12" id="KW-1185">Reference proteome</keyword>
<name>A0AAN8J7B6_PATCE</name>
<comment type="similarity">
    <text evidence="10">Belongs to the glycosyltransferase 14 family.</text>
</comment>
<evidence type="ECO:0000256" key="4">
    <source>
        <dbReference type="ARBA" id="ARBA00022679"/>
    </source>
</evidence>
<comment type="subcellular location">
    <subcellularLocation>
        <location evidence="1">Membrane</location>
        <topology evidence="1">Single-pass type II membrane protein</topology>
    </subcellularLocation>
</comment>
<proteinExistence type="inferred from homology"/>
<evidence type="ECO:0000256" key="6">
    <source>
        <dbReference type="ARBA" id="ARBA00022968"/>
    </source>
</evidence>
<evidence type="ECO:0000256" key="9">
    <source>
        <dbReference type="ARBA" id="ARBA00023180"/>
    </source>
</evidence>
<evidence type="ECO:0000256" key="8">
    <source>
        <dbReference type="ARBA" id="ARBA00023136"/>
    </source>
</evidence>
<evidence type="ECO:0008006" key="13">
    <source>
        <dbReference type="Google" id="ProtNLM"/>
    </source>
</evidence>
<evidence type="ECO:0000256" key="5">
    <source>
        <dbReference type="ARBA" id="ARBA00022692"/>
    </source>
</evidence>
<dbReference type="InterPro" id="IPR003406">
    <property type="entry name" value="Glyco_trans_14"/>
</dbReference>
<dbReference type="EMBL" id="JAZGQO010000014">
    <property type="protein sequence ID" value="KAK6170303.1"/>
    <property type="molecule type" value="Genomic_DNA"/>
</dbReference>
<dbReference type="AlphaFoldDB" id="A0AAN8J7B6"/>
<accession>A0AAN8J7B6</accession>
<keyword evidence="3" id="KW-0328">Glycosyltransferase</keyword>
<dbReference type="PANTHER" id="PTHR19297">
    <property type="entry name" value="GLYCOSYLTRANSFERASE 14 FAMILY MEMBER"/>
    <property type="match status" value="1"/>
</dbReference>
<comment type="pathway">
    <text evidence="2">Protein modification; protein glycosylation.</text>
</comment>
<evidence type="ECO:0000256" key="10">
    <source>
        <dbReference type="ARBA" id="ARBA00038150"/>
    </source>
</evidence>
<comment type="caution">
    <text evidence="11">The sequence shown here is derived from an EMBL/GenBank/DDBJ whole genome shotgun (WGS) entry which is preliminary data.</text>
</comment>
<keyword evidence="4" id="KW-0808">Transferase</keyword>
<evidence type="ECO:0000256" key="1">
    <source>
        <dbReference type="ARBA" id="ARBA00004606"/>
    </source>
</evidence>
<reference evidence="11 12" key="1">
    <citation type="submission" date="2024-01" db="EMBL/GenBank/DDBJ databases">
        <title>The genome of the rayed Mediterranean limpet Patella caerulea (Linnaeus, 1758).</title>
        <authorList>
            <person name="Anh-Thu Weber A."/>
            <person name="Halstead-Nussloch G."/>
        </authorList>
    </citation>
    <scope>NUCLEOTIDE SEQUENCE [LARGE SCALE GENOMIC DNA]</scope>
    <source>
        <strain evidence="11">AATW-2023a</strain>
        <tissue evidence="11">Whole specimen</tissue>
    </source>
</reference>
<dbReference type="PANTHER" id="PTHR19297:SF191">
    <property type="entry name" value="PROTEIN XYLOSYLTRANSFERASE"/>
    <property type="match status" value="1"/>
</dbReference>
<keyword evidence="6" id="KW-0735">Signal-anchor</keyword>
<keyword evidence="7" id="KW-1133">Transmembrane helix</keyword>
<keyword evidence="5" id="KW-0812">Transmembrane</keyword>
<gene>
    <name evidence="11" type="ORF">SNE40_018724</name>
</gene>
<evidence type="ECO:0000313" key="12">
    <source>
        <dbReference type="Proteomes" id="UP001347796"/>
    </source>
</evidence>
<dbReference type="Pfam" id="PF02485">
    <property type="entry name" value="Branch"/>
    <property type="match status" value="1"/>
</dbReference>
<keyword evidence="9" id="KW-0325">Glycoprotein</keyword>
<dbReference type="GO" id="GO:0016020">
    <property type="term" value="C:membrane"/>
    <property type="evidence" value="ECO:0007669"/>
    <property type="project" value="UniProtKB-SubCell"/>
</dbReference>